<evidence type="ECO:0000313" key="3">
    <source>
        <dbReference type="Proteomes" id="UP001516588"/>
    </source>
</evidence>
<sequence>MYRIHEIKLKIDEDVNRIPAKVAEKLKLKSSDIKKWKIARESVDARDKGNIRLVYSVDFECSKKLNLPDAPDTSYHFPEGKYPKDKRPVIVGFGPCGMFAALTLAQAGYSPIVLERGKSADQRAEDVERFWREGILDEESNVQFGEGGAGTFSDGKLTTGTKDKRIRKVLEEFHRFGAPDDILYKQKPHIGTDILRKLVIAIREEIISLGGEVRFSSRVTDIISKEDKLTGLKVNHNGKEYEIDCDRAIFAIGHSARDTFRMMYDRGLNMEQKPFSIGVRIEHPQEMIDKAQYGDPKLANRLGAADYKINYRTSSGRGVYTFCMCPGGTVVMASSSKGQVVTNGMSLRARDSGLANSALLVDVRTEDFGSEHPLAGVTFQEKYEKKAYELGGGYNFPTCKWKDFEGSDVAACLPKFAKEAMKEAMPHLGRKLKGFNSPEALLRAVETRSSSPVRTIRDKDMQSNIKGLYPAGEGAGYAGGIVSAAVDGIKAAEKVME</sequence>
<dbReference type="InterPro" id="IPR049516">
    <property type="entry name" value="FAD-depend_C"/>
</dbReference>
<name>A0ABR9QYG7_9FIRM</name>
<feature type="domain" description="FAD-dependent protein C-terminal" evidence="1">
    <location>
        <begin position="407"/>
        <end position="449"/>
    </location>
</feature>
<accession>A0ABR9QYG7</accession>
<feature type="domain" description="FAD-dependent protein C-terminal" evidence="1">
    <location>
        <begin position="274"/>
        <end position="405"/>
    </location>
</feature>
<dbReference type="RefSeq" id="WP_226385269.1">
    <property type="nucleotide sequence ID" value="NZ_JADCKA010000007.1"/>
</dbReference>
<evidence type="ECO:0000259" key="1">
    <source>
        <dbReference type="Pfam" id="PF21688"/>
    </source>
</evidence>
<dbReference type="Gene3D" id="3.30.70.2700">
    <property type="match status" value="1"/>
</dbReference>
<dbReference type="SUPFAM" id="SSF51905">
    <property type="entry name" value="FAD/NAD(P)-binding domain"/>
    <property type="match status" value="1"/>
</dbReference>
<dbReference type="Pfam" id="PF21688">
    <property type="entry name" value="FAD-depend_C"/>
    <property type="match status" value="2"/>
</dbReference>
<comment type="caution">
    <text evidence="2">The sequence shown here is derived from an EMBL/GenBank/DDBJ whole genome shotgun (WGS) entry which is preliminary data.</text>
</comment>
<dbReference type="EMBL" id="JADCKA010000007">
    <property type="protein sequence ID" value="MBE5035620.1"/>
    <property type="molecule type" value="Genomic_DNA"/>
</dbReference>
<organism evidence="2 3">
    <name type="scientific">Gallibacter intestinalis</name>
    <dbReference type="NCBI Taxonomy" id="2779356"/>
    <lineage>
        <taxon>Bacteria</taxon>
        <taxon>Bacillati</taxon>
        <taxon>Bacillota</taxon>
        <taxon>Clostridia</taxon>
        <taxon>Eubacteriales</taxon>
        <taxon>Eubacteriaceae</taxon>
        <taxon>Gallibacter</taxon>
    </lineage>
</organism>
<dbReference type="InterPro" id="IPR036188">
    <property type="entry name" value="FAD/NAD-bd_sf"/>
</dbReference>
<keyword evidence="3" id="KW-1185">Reference proteome</keyword>
<dbReference type="PANTHER" id="PTHR42842">
    <property type="entry name" value="FAD/NAD(P)-BINDING OXIDOREDUCTASE"/>
    <property type="match status" value="1"/>
</dbReference>
<dbReference type="PIRSF" id="PIRSF038984">
    <property type="entry name" value="FAD_binding_protein"/>
    <property type="match status" value="1"/>
</dbReference>
<reference evidence="2 3" key="1">
    <citation type="submission" date="2020-10" db="EMBL/GenBank/DDBJ databases">
        <title>ChiBAC.</title>
        <authorList>
            <person name="Zenner C."/>
            <person name="Hitch T.C.A."/>
            <person name="Clavel T."/>
        </authorList>
    </citation>
    <scope>NUCLEOTIDE SEQUENCE [LARGE SCALE GENOMIC DNA]</scope>
    <source>
        <strain evidence="2 3">DSM 108706</strain>
    </source>
</reference>
<gene>
    <name evidence="2" type="ORF">INF20_04900</name>
</gene>
<dbReference type="Gene3D" id="3.50.50.60">
    <property type="entry name" value="FAD/NAD(P)-binding domain"/>
    <property type="match status" value="2"/>
</dbReference>
<evidence type="ECO:0000313" key="2">
    <source>
        <dbReference type="EMBL" id="MBE5035620.1"/>
    </source>
</evidence>
<dbReference type="Proteomes" id="UP001516588">
    <property type="component" value="Unassembled WGS sequence"/>
</dbReference>
<proteinExistence type="predicted"/>
<protein>
    <submittedName>
        <fullName evidence="2">NAD(FAD)-utilizing dehydrogenase</fullName>
    </submittedName>
</protein>
<dbReference type="PANTHER" id="PTHR42842:SF3">
    <property type="entry name" value="FAD_NAD(P)-BINDING OXIDOREDUCTASE FAMILY PROTEIN"/>
    <property type="match status" value="1"/>
</dbReference>
<dbReference type="InterPro" id="IPR028348">
    <property type="entry name" value="FAD-binding_protein"/>
</dbReference>